<evidence type="ECO:0000313" key="1">
    <source>
        <dbReference type="EMBL" id="MEJ8850814.1"/>
    </source>
</evidence>
<proteinExistence type="predicted"/>
<protein>
    <submittedName>
        <fullName evidence="1">Uncharacterized protein</fullName>
    </submittedName>
</protein>
<name>A0ABU8WTX3_9BURK</name>
<dbReference type="EMBL" id="JBBKZT010000017">
    <property type="protein sequence ID" value="MEJ8850814.1"/>
    <property type="molecule type" value="Genomic_DNA"/>
</dbReference>
<reference evidence="1 2" key="1">
    <citation type="submission" date="2024-03" db="EMBL/GenBank/DDBJ databases">
        <title>Novel species of the genus Variovorax.</title>
        <authorList>
            <person name="Liu Q."/>
            <person name="Xin Y.-H."/>
        </authorList>
    </citation>
    <scope>NUCLEOTIDE SEQUENCE [LARGE SCALE GENOMIC DNA]</scope>
    <source>
        <strain evidence="1 2">KACC 18900</strain>
    </source>
</reference>
<dbReference type="RefSeq" id="WP_340346269.1">
    <property type="nucleotide sequence ID" value="NZ_JBBKZT010000017.1"/>
</dbReference>
<dbReference type="Proteomes" id="UP001385892">
    <property type="component" value="Unassembled WGS sequence"/>
</dbReference>
<gene>
    <name evidence="1" type="ORF">WKW82_29530</name>
</gene>
<accession>A0ABU8WTX3</accession>
<evidence type="ECO:0000313" key="2">
    <source>
        <dbReference type="Proteomes" id="UP001385892"/>
    </source>
</evidence>
<organism evidence="1 2">
    <name type="scientific">Variovorax rhizosphaerae</name>
    <dbReference type="NCBI Taxonomy" id="1836200"/>
    <lineage>
        <taxon>Bacteria</taxon>
        <taxon>Pseudomonadati</taxon>
        <taxon>Pseudomonadota</taxon>
        <taxon>Betaproteobacteria</taxon>
        <taxon>Burkholderiales</taxon>
        <taxon>Comamonadaceae</taxon>
        <taxon>Variovorax</taxon>
    </lineage>
</organism>
<comment type="caution">
    <text evidence="1">The sequence shown here is derived from an EMBL/GenBank/DDBJ whole genome shotgun (WGS) entry which is preliminary data.</text>
</comment>
<keyword evidence="2" id="KW-1185">Reference proteome</keyword>
<sequence length="160" mass="18295">MFATSDVNEETFSSAFAPPGVKCWRAVNLVVARPIFVPTWYASEHGLSFSEHALLLRQEDLLQLIEEVGAGSLVNLQYLVPADKNKRWEIRDIRKVWSCSRDEIAGGPVVVMEDQRGLRFTHIECEIPDRLDREIWLARPQGMPIRKAKRSTQLRGGRNH</sequence>